<organism evidence="3 4">
    <name type="scientific">Phytophthora lilii</name>
    <dbReference type="NCBI Taxonomy" id="2077276"/>
    <lineage>
        <taxon>Eukaryota</taxon>
        <taxon>Sar</taxon>
        <taxon>Stramenopiles</taxon>
        <taxon>Oomycota</taxon>
        <taxon>Peronosporomycetes</taxon>
        <taxon>Peronosporales</taxon>
        <taxon>Peronosporaceae</taxon>
        <taxon>Phytophthora</taxon>
    </lineage>
</organism>
<name>A0A9W6U4L5_9STRA</name>
<dbReference type="Pfam" id="PF13884">
    <property type="entry name" value="Peptidase_S74"/>
    <property type="match status" value="1"/>
</dbReference>
<evidence type="ECO:0000313" key="4">
    <source>
        <dbReference type="Proteomes" id="UP001165083"/>
    </source>
</evidence>
<feature type="domain" description="Peptidase S74" evidence="2">
    <location>
        <begin position="535"/>
        <end position="644"/>
    </location>
</feature>
<dbReference type="AlphaFoldDB" id="A0A9W6U4L5"/>
<evidence type="ECO:0000259" key="2">
    <source>
        <dbReference type="PROSITE" id="PS51688"/>
    </source>
</evidence>
<dbReference type="Proteomes" id="UP001165083">
    <property type="component" value="Unassembled WGS sequence"/>
</dbReference>
<dbReference type="PROSITE" id="PS51688">
    <property type="entry name" value="ICA"/>
    <property type="match status" value="1"/>
</dbReference>
<evidence type="ECO:0000313" key="3">
    <source>
        <dbReference type="EMBL" id="GMF25772.1"/>
    </source>
</evidence>
<keyword evidence="1" id="KW-0175">Coiled coil</keyword>
<dbReference type="InterPro" id="IPR030392">
    <property type="entry name" value="S74_ICA"/>
</dbReference>
<feature type="coiled-coil region" evidence="1">
    <location>
        <begin position="630"/>
        <end position="657"/>
    </location>
</feature>
<keyword evidence="4" id="KW-1185">Reference proteome</keyword>
<gene>
    <name evidence="3" type="ORF">Plil01_001066400</name>
</gene>
<accession>A0A9W6U4L5</accession>
<reference evidence="3" key="1">
    <citation type="submission" date="2023-04" db="EMBL/GenBank/DDBJ databases">
        <title>Phytophthora lilii NBRC 32176.</title>
        <authorList>
            <person name="Ichikawa N."/>
            <person name="Sato H."/>
            <person name="Tonouchi N."/>
        </authorList>
    </citation>
    <scope>NUCLEOTIDE SEQUENCE</scope>
    <source>
        <strain evidence="3">NBRC 32176</strain>
    </source>
</reference>
<comment type="caution">
    <text evidence="3">The sequence shown here is derived from an EMBL/GenBank/DDBJ whole genome shotgun (WGS) entry which is preliminary data.</text>
</comment>
<evidence type="ECO:0000256" key="1">
    <source>
        <dbReference type="SAM" id="Coils"/>
    </source>
</evidence>
<dbReference type="EMBL" id="BSXW01000572">
    <property type="protein sequence ID" value="GMF25772.1"/>
    <property type="molecule type" value="Genomic_DNA"/>
</dbReference>
<protein>
    <submittedName>
        <fullName evidence="3">Unnamed protein product</fullName>
    </submittedName>
</protein>
<proteinExistence type="predicted"/>
<sequence length="658" mass="71301">MLPSTYFPTLYNRDDWIDAYTTLTLNTADQHYNRKYGINYTSDLYISGNIYQSGSLVNLSYISGVTAGTALGSKALVLDSNRSVTNIYGLTMDMTGIGLNIPALKFNGTTFNQNYYINITEGNAVASQAVVLSSLKDITGLGLVSGSMINGTSLVSGTACDFGSYKLNGVSTDVSTLTSLTLGTFATSKAMTLSSSGVGLMGLGNATTNSLRFYGGTSFKEIVCVFRDSDDAGLTIATKAQTIQKCSPMLQLYSGYDQTGVIGTSSAEYKEVIRSNHKLVGFGDNYQSGWFHGYLLGTPPWKSSGFAYCTQFYTSLEALNFCCNSSTTSSFTSGANLLLTNQGQLCLNTTTPQSGYQFTMNGSSSYNGIRMNGTNTMLYMQNLNTSTTDRTEIIMAGNSVSWQFGAGNSSHTVPNGFYFYGNGAYRAVITSAGRLGINTSSPVGAMHAVESNTVGRFTDGTCALDVWMNTAGAFARRCFIGPSTTDDMTFQTDGTERMTINSIGSSNGSITTTPSSISIRSNGRLLVNTEIDVISDYRKKENIELLDEQYADRFVRTIKPKKFNYKNDPNGRQFGYIAQDLIKNDFGELIMVEVDANAQEYVDEDGFVSEAGKTYTLSRSQIIALLHSGLKTALSNIDTLTNKVAELEDTLYRLKYNL</sequence>